<feature type="non-terminal residue" evidence="3">
    <location>
        <position position="1"/>
    </location>
</feature>
<protein>
    <recommendedName>
        <fullName evidence="2">DUF6534 domain-containing protein</fullName>
    </recommendedName>
</protein>
<dbReference type="AlphaFoldDB" id="A0AAD6VXD0"/>
<dbReference type="Proteomes" id="UP001219525">
    <property type="component" value="Unassembled WGS sequence"/>
</dbReference>
<keyword evidence="4" id="KW-1185">Reference proteome</keyword>
<dbReference type="PANTHER" id="PTHR40465">
    <property type="entry name" value="CHROMOSOME 1, WHOLE GENOME SHOTGUN SEQUENCE"/>
    <property type="match status" value="1"/>
</dbReference>
<comment type="caution">
    <text evidence="3">The sequence shown here is derived from an EMBL/GenBank/DDBJ whole genome shotgun (WGS) entry which is preliminary data.</text>
</comment>
<dbReference type="InterPro" id="IPR045339">
    <property type="entry name" value="DUF6534"/>
</dbReference>
<feature type="transmembrane region" description="Helical" evidence="1">
    <location>
        <begin position="12"/>
        <end position="31"/>
    </location>
</feature>
<name>A0AAD6VXD0_9AGAR</name>
<evidence type="ECO:0000313" key="3">
    <source>
        <dbReference type="EMBL" id="KAJ7221609.1"/>
    </source>
</evidence>
<feature type="transmembrane region" description="Helical" evidence="1">
    <location>
        <begin position="195"/>
        <end position="215"/>
    </location>
</feature>
<dbReference type="Pfam" id="PF20152">
    <property type="entry name" value="DUF6534"/>
    <property type="match status" value="1"/>
</dbReference>
<keyword evidence="1" id="KW-0812">Transmembrane</keyword>
<evidence type="ECO:0000313" key="4">
    <source>
        <dbReference type="Proteomes" id="UP001219525"/>
    </source>
</evidence>
<keyword evidence="1" id="KW-1133">Transmembrane helix</keyword>
<accession>A0AAD6VXD0</accession>
<keyword evidence="1" id="KW-0472">Membrane</keyword>
<gene>
    <name evidence="3" type="ORF">GGX14DRAFT_430425</name>
</gene>
<feature type="transmembrane region" description="Helical" evidence="1">
    <location>
        <begin position="78"/>
        <end position="100"/>
    </location>
</feature>
<feature type="transmembrane region" description="Helical" evidence="1">
    <location>
        <begin position="153"/>
        <end position="174"/>
    </location>
</feature>
<evidence type="ECO:0000256" key="1">
    <source>
        <dbReference type="SAM" id="Phobius"/>
    </source>
</evidence>
<dbReference type="EMBL" id="JARJCW010000008">
    <property type="protein sequence ID" value="KAJ7221609.1"/>
    <property type="molecule type" value="Genomic_DNA"/>
</dbReference>
<dbReference type="PANTHER" id="PTHR40465:SF1">
    <property type="entry name" value="DUF6534 DOMAIN-CONTAINING PROTEIN"/>
    <property type="match status" value="1"/>
</dbReference>
<feature type="transmembrane region" description="Helical" evidence="1">
    <location>
        <begin position="112"/>
        <end position="133"/>
    </location>
</feature>
<evidence type="ECO:0000259" key="2">
    <source>
        <dbReference type="Pfam" id="PF20152"/>
    </source>
</evidence>
<sequence>MSRTLPVFIGTILNWLLFGVLLVQVYIYFIAFPKDRTWWKAGVVAILVLELIETLSNARDMVRTFGSGWGDMEVLDDVGWAWFSVPVMGSVVAFVGQMFFAYRIYKIARSKYVPVLVLILSVVQLGAGIWTGVNICIARKFSLLQSHNVVATAFWLAGTSLCDLVIVFSTVYYINKALEPGFRRVRPDISRIIMLTVETGALCALFAIVDLYLFVSHKGTNYHLALCIELSKIYSNSILLVQLNSPRAPKAVVLWKSGRRKRPGC</sequence>
<reference evidence="3" key="1">
    <citation type="submission" date="2023-03" db="EMBL/GenBank/DDBJ databases">
        <title>Massive genome expansion in bonnet fungi (Mycena s.s.) driven by repeated elements and novel gene families across ecological guilds.</title>
        <authorList>
            <consortium name="Lawrence Berkeley National Laboratory"/>
            <person name="Harder C.B."/>
            <person name="Miyauchi S."/>
            <person name="Viragh M."/>
            <person name="Kuo A."/>
            <person name="Thoen E."/>
            <person name="Andreopoulos B."/>
            <person name="Lu D."/>
            <person name="Skrede I."/>
            <person name="Drula E."/>
            <person name="Henrissat B."/>
            <person name="Morin E."/>
            <person name="Kohler A."/>
            <person name="Barry K."/>
            <person name="LaButti K."/>
            <person name="Morin E."/>
            <person name="Salamov A."/>
            <person name="Lipzen A."/>
            <person name="Mereny Z."/>
            <person name="Hegedus B."/>
            <person name="Baldrian P."/>
            <person name="Stursova M."/>
            <person name="Weitz H."/>
            <person name="Taylor A."/>
            <person name="Grigoriev I.V."/>
            <person name="Nagy L.G."/>
            <person name="Martin F."/>
            <person name="Kauserud H."/>
        </authorList>
    </citation>
    <scope>NUCLEOTIDE SEQUENCE</scope>
    <source>
        <strain evidence="3">9144</strain>
    </source>
</reference>
<organism evidence="3 4">
    <name type="scientific">Mycena pura</name>
    <dbReference type="NCBI Taxonomy" id="153505"/>
    <lineage>
        <taxon>Eukaryota</taxon>
        <taxon>Fungi</taxon>
        <taxon>Dikarya</taxon>
        <taxon>Basidiomycota</taxon>
        <taxon>Agaricomycotina</taxon>
        <taxon>Agaricomycetes</taxon>
        <taxon>Agaricomycetidae</taxon>
        <taxon>Agaricales</taxon>
        <taxon>Marasmiineae</taxon>
        <taxon>Mycenaceae</taxon>
        <taxon>Mycena</taxon>
    </lineage>
</organism>
<feature type="domain" description="DUF6534" evidence="2">
    <location>
        <begin position="160"/>
        <end position="245"/>
    </location>
</feature>
<proteinExistence type="predicted"/>